<organism evidence="1 2">
    <name type="scientific">Octadecabacter ascidiaceicola</name>
    <dbReference type="NCBI Taxonomy" id="1655543"/>
    <lineage>
        <taxon>Bacteria</taxon>
        <taxon>Pseudomonadati</taxon>
        <taxon>Pseudomonadota</taxon>
        <taxon>Alphaproteobacteria</taxon>
        <taxon>Rhodobacterales</taxon>
        <taxon>Roseobacteraceae</taxon>
        <taxon>Octadecabacter</taxon>
    </lineage>
</organism>
<evidence type="ECO:0000313" key="1">
    <source>
        <dbReference type="EMBL" id="SMX37974.1"/>
    </source>
</evidence>
<reference evidence="2" key="1">
    <citation type="submission" date="2017-05" db="EMBL/GenBank/DDBJ databases">
        <authorList>
            <person name="Rodrigo-Torres L."/>
            <person name="Arahal R. D."/>
            <person name="Lucena T."/>
        </authorList>
    </citation>
    <scope>NUCLEOTIDE SEQUENCE [LARGE SCALE GENOMIC DNA]</scope>
    <source>
        <strain evidence="2">CECT 8868</strain>
    </source>
</reference>
<dbReference type="RefSeq" id="WP_093996024.1">
    <property type="nucleotide sequence ID" value="NZ_FXYD01000002.1"/>
</dbReference>
<keyword evidence="2" id="KW-1185">Reference proteome</keyword>
<sequence>MSVAQATMIAAFVMQALPVSSDNIQLSDILARPEPLTTLASDAPDSNVRCHSFFLAVNAIWAMSKPFGEVRDVFDWSFDRTLFADYDEEMRAQVQDTNYVGRYIETIAPDGINPELNSRHPVYLADKTFCAPFGDETS</sequence>
<name>A0A238K6A2_9RHOB</name>
<gene>
    <name evidence="1" type="ORF">OCA8868_01629</name>
</gene>
<dbReference type="AlphaFoldDB" id="A0A238K6A2"/>
<proteinExistence type="predicted"/>
<accession>A0A238K6A2</accession>
<dbReference type="EMBL" id="FXYD01000002">
    <property type="protein sequence ID" value="SMX37974.1"/>
    <property type="molecule type" value="Genomic_DNA"/>
</dbReference>
<protein>
    <submittedName>
        <fullName evidence="1">Uncharacterized protein</fullName>
    </submittedName>
</protein>
<dbReference type="Proteomes" id="UP000203464">
    <property type="component" value="Unassembled WGS sequence"/>
</dbReference>
<evidence type="ECO:0000313" key="2">
    <source>
        <dbReference type="Proteomes" id="UP000203464"/>
    </source>
</evidence>